<evidence type="ECO:0000313" key="6">
    <source>
        <dbReference type="Proteomes" id="UP000235023"/>
    </source>
</evidence>
<reference evidence="6" key="1">
    <citation type="submission" date="2017-12" db="EMBL/GenBank/DDBJ databases">
        <authorList>
            <consortium name="DOE Joint Genome Institute"/>
            <person name="Mondo S.J."/>
            <person name="Kjaerbolling I."/>
            <person name="Vesth T.C."/>
            <person name="Frisvad J.C."/>
            <person name="Nybo J.L."/>
            <person name="Theobald S."/>
            <person name="Kuo A."/>
            <person name="Bowyer P."/>
            <person name="Matsuda Y."/>
            <person name="Lyhne E.K."/>
            <person name="Kogle M.E."/>
            <person name="Clum A."/>
            <person name="Lipzen A."/>
            <person name="Salamov A."/>
            <person name="Ngan C.Y."/>
            <person name="Daum C."/>
            <person name="Chiniquy J."/>
            <person name="Barry K."/>
            <person name="LaButti K."/>
            <person name="Haridas S."/>
            <person name="Simmons B.A."/>
            <person name="Magnuson J.K."/>
            <person name="Mortensen U.H."/>
            <person name="Larsen T.O."/>
            <person name="Grigoriev I.V."/>
            <person name="Baker S.E."/>
            <person name="Andersen M.R."/>
            <person name="Nordberg H.P."/>
            <person name="Cantor M.N."/>
            <person name="Hua S.X."/>
        </authorList>
    </citation>
    <scope>NUCLEOTIDE SEQUENCE [LARGE SCALE GENOMIC DNA]</scope>
    <source>
        <strain evidence="6">IBT 19404</strain>
    </source>
</reference>
<proteinExistence type="predicted"/>
<protein>
    <recommendedName>
        <fullName evidence="4">LysM domain-containing protein</fullName>
    </recommendedName>
</protein>
<dbReference type="Proteomes" id="UP000235023">
    <property type="component" value="Unassembled WGS sequence"/>
</dbReference>
<accession>A0A2J5HNA2</accession>
<dbReference type="PROSITE" id="PS51782">
    <property type="entry name" value="LYSM"/>
    <property type="match status" value="2"/>
</dbReference>
<dbReference type="OrthoDB" id="5985073at2759"/>
<evidence type="ECO:0000256" key="1">
    <source>
        <dbReference type="ARBA" id="ARBA00022669"/>
    </source>
</evidence>
<organism evidence="5 6">
    <name type="scientific">Aspergillus taichungensis</name>
    <dbReference type="NCBI Taxonomy" id="482145"/>
    <lineage>
        <taxon>Eukaryota</taxon>
        <taxon>Fungi</taxon>
        <taxon>Dikarya</taxon>
        <taxon>Ascomycota</taxon>
        <taxon>Pezizomycotina</taxon>
        <taxon>Eurotiomycetes</taxon>
        <taxon>Eurotiomycetidae</taxon>
        <taxon>Eurotiales</taxon>
        <taxon>Aspergillaceae</taxon>
        <taxon>Aspergillus</taxon>
        <taxon>Aspergillus subgen. Circumdati</taxon>
    </lineage>
</organism>
<keyword evidence="1" id="KW-0147">Chitin-binding</keyword>
<keyword evidence="2" id="KW-0843">Virulence</keyword>
<dbReference type="CDD" id="cd00118">
    <property type="entry name" value="LysM"/>
    <property type="match status" value="1"/>
</dbReference>
<keyword evidence="6" id="KW-1185">Reference proteome</keyword>
<evidence type="ECO:0000256" key="2">
    <source>
        <dbReference type="ARBA" id="ARBA00023026"/>
    </source>
</evidence>
<evidence type="ECO:0000259" key="4">
    <source>
        <dbReference type="PROSITE" id="PS51782"/>
    </source>
</evidence>
<dbReference type="Pfam" id="PF01476">
    <property type="entry name" value="LysM"/>
    <property type="match status" value="2"/>
</dbReference>
<dbReference type="SUPFAM" id="SSF54106">
    <property type="entry name" value="LysM domain"/>
    <property type="match status" value="2"/>
</dbReference>
<dbReference type="PANTHER" id="PTHR34997:SF1">
    <property type="entry name" value="PEPTIDOGLYCAN-BINDING LYSIN DOMAIN"/>
    <property type="match status" value="1"/>
</dbReference>
<dbReference type="InterPro" id="IPR018392">
    <property type="entry name" value="LysM"/>
</dbReference>
<evidence type="ECO:0000256" key="3">
    <source>
        <dbReference type="SAM" id="SignalP"/>
    </source>
</evidence>
<dbReference type="InterPro" id="IPR052210">
    <property type="entry name" value="LysM1-like"/>
</dbReference>
<dbReference type="AlphaFoldDB" id="A0A2J5HNA2"/>
<feature type="signal peptide" evidence="3">
    <location>
        <begin position="1"/>
        <end position="19"/>
    </location>
</feature>
<evidence type="ECO:0000313" key="5">
    <source>
        <dbReference type="EMBL" id="PLN78617.1"/>
    </source>
</evidence>
<name>A0A2J5HNA2_9EURO</name>
<sequence length="198" mass="20565">MLFTQILATGLSLLGHAQAVAVARPRSTQGSDASTMEMVTATMASAPIPVQSGVASNCNSFYQVKTGDTCIGIQTHFHNFTLSEFYKWNPAVGSNCQALLAGYYVCVGTAPTPDPPTTAPSPTQPGIATPCSKYYAAVSGDTCIGITSQYPNLTVSKFMEWNPAVGNDCTNLLAGYYYCVEVPAAGAATGKSNTAAAP</sequence>
<feature type="domain" description="LysM" evidence="4">
    <location>
        <begin position="133"/>
        <end position="180"/>
    </location>
</feature>
<feature type="domain" description="LysM" evidence="4">
    <location>
        <begin position="60"/>
        <end position="107"/>
    </location>
</feature>
<dbReference type="EMBL" id="KZ559573">
    <property type="protein sequence ID" value="PLN78617.1"/>
    <property type="molecule type" value="Genomic_DNA"/>
</dbReference>
<gene>
    <name evidence="5" type="ORF">BDW42DRAFT_140380</name>
</gene>
<dbReference type="InterPro" id="IPR036779">
    <property type="entry name" value="LysM_dom_sf"/>
</dbReference>
<keyword evidence="3" id="KW-0732">Signal</keyword>
<dbReference type="PANTHER" id="PTHR34997">
    <property type="entry name" value="AM15"/>
    <property type="match status" value="1"/>
</dbReference>
<feature type="chain" id="PRO_5014455927" description="LysM domain-containing protein" evidence="3">
    <location>
        <begin position="20"/>
        <end position="198"/>
    </location>
</feature>
<dbReference type="GO" id="GO:0008061">
    <property type="term" value="F:chitin binding"/>
    <property type="evidence" value="ECO:0007669"/>
    <property type="project" value="UniProtKB-KW"/>
</dbReference>
<dbReference type="Gene3D" id="3.10.350.10">
    <property type="entry name" value="LysM domain"/>
    <property type="match status" value="2"/>
</dbReference>
<dbReference type="SMART" id="SM00257">
    <property type="entry name" value="LysM"/>
    <property type="match status" value="2"/>
</dbReference>